<name>A0A9D4FRP1_DREPO</name>
<evidence type="ECO:0000256" key="1">
    <source>
        <dbReference type="SAM" id="MobiDB-lite"/>
    </source>
</evidence>
<dbReference type="EMBL" id="JAIWYP010000007">
    <property type="protein sequence ID" value="KAH3801731.1"/>
    <property type="molecule type" value="Genomic_DNA"/>
</dbReference>
<evidence type="ECO:0000313" key="2">
    <source>
        <dbReference type="EMBL" id="KAH3801731.1"/>
    </source>
</evidence>
<reference evidence="2" key="1">
    <citation type="journal article" date="2019" name="bioRxiv">
        <title>The Genome of the Zebra Mussel, Dreissena polymorpha: A Resource for Invasive Species Research.</title>
        <authorList>
            <person name="McCartney M.A."/>
            <person name="Auch B."/>
            <person name="Kono T."/>
            <person name="Mallez S."/>
            <person name="Zhang Y."/>
            <person name="Obille A."/>
            <person name="Becker A."/>
            <person name="Abrahante J.E."/>
            <person name="Garbe J."/>
            <person name="Badalamenti J.P."/>
            <person name="Herman A."/>
            <person name="Mangelson H."/>
            <person name="Liachko I."/>
            <person name="Sullivan S."/>
            <person name="Sone E.D."/>
            <person name="Koren S."/>
            <person name="Silverstein K.A.T."/>
            <person name="Beckman K.B."/>
            <person name="Gohl D.M."/>
        </authorList>
    </citation>
    <scope>NUCLEOTIDE SEQUENCE</scope>
    <source>
        <strain evidence="2">Duluth1</strain>
        <tissue evidence="2">Whole animal</tissue>
    </source>
</reference>
<reference evidence="2" key="2">
    <citation type="submission" date="2020-11" db="EMBL/GenBank/DDBJ databases">
        <authorList>
            <person name="McCartney M.A."/>
            <person name="Auch B."/>
            <person name="Kono T."/>
            <person name="Mallez S."/>
            <person name="Becker A."/>
            <person name="Gohl D.M."/>
            <person name="Silverstein K.A.T."/>
            <person name="Koren S."/>
            <person name="Bechman K.B."/>
            <person name="Herman A."/>
            <person name="Abrahante J.E."/>
            <person name="Garbe J."/>
        </authorList>
    </citation>
    <scope>NUCLEOTIDE SEQUENCE</scope>
    <source>
        <strain evidence="2">Duluth1</strain>
        <tissue evidence="2">Whole animal</tissue>
    </source>
</reference>
<proteinExistence type="predicted"/>
<gene>
    <name evidence="2" type="ORF">DPMN_155392</name>
</gene>
<comment type="caution">
    <text evidence="2">The sequence shown here is derived from an EMBL/GenBank/DDBJ whole genome shotgun (WGS) entry which is preliminary data.</text>
</comment>
<feature type="region of interest" description="Disordered" evidence="1">
    <location>
        <begin position="15"/>
        <end position="96"/>
    </location>
</feature>
<organism evidence="2 3">
    <name type="scientific">Dreissena polymorpha</name>
    <name type="common">Zebra mussel</name>
    <name type="synonym">Mytilus polymorpha</name>
    <dbReference type="NCBI Taxonomy" id="45954"/>
    <lineage>
        <taxon>Eukaryota</taxon>
        <taxon>Metazoa</taxon>
        <taxon>Spiralia</taxon>
        <taxon>Lophotrochozoa</taxon>
        <taxon>Mollusca</taxon>
        <taxon>Bivalvia</taxon>
        <taxon>Autobranchia</taxon>
        <taxon>Heteroconchia</taxon>
        <taxon>Euheterodonta</taxon>
        <taxon>Imparidentia</taxon>
        <taxon>Neoheterodontei</taxon>
        <taxon>Myida</taxon>
        <taxon>Dreissenoidea</taxon>
        <taxon>Dreissenidae</taxon>
        <taxon>Dreissena</taxon>
    </lineage>
</organism>
<sequence length="132" mass="15485">MLLGVIKFVKGNRSIKKSDACATQSRNEWQEVNHSHRTRPQPIGARLKRQESRHQSTTGGHRTNDDYTHQRDPQPLRNRHSTRAWNTQTGKKAIVTRSTRTTTVVNYRNRYQPLNHNNYNHYRCHAGFKNPN</sequence>
<keyword evidence="3" id="KW-1185">Reference proteome</keyword>
<accession>A0A9D4FRP1</accession>
<protein>
    <submittedName>
        <fullName evidence="2">Uncharacterized protein</fullName>
    </submittedName>
</protein>
<feature type="compositionally biased region" description="Basic and acidic residues" evidence="1">
    <location>
        <begin position="62"/>
        <end position="74"/>
    </location>
</feature>
<dbReference type="Proteomes" id="UP000828390">
    <property type="component" value="Unassembled WGS sequence"/>
</dbReference>
<dbReference type="AlphaFoldDB" id="A0A9D4FRP1"/>
<evidence type="ECO:0000313" key="3">
    <source>
        <dbReference type="Proteomes" id="UP000828390"/>
    </source>
</evidence>